<comment type="subcellular location">
    <subcellularLocation>
        <location evidence="1 12">Cell membrane</location>
        <topology evidence="1 12">Lipid-anchor</topology>
        <topology evidence="1 12">GPI-anchor</topology>
    </subcellularLocation>
</comment>
<evidence type="ECO:0000256" key="9">
    <source>
        <dbReference type="ARBA" id="ARBA00023207"/>
    </source>
</evidence>
<dbReference type="InterPro" id="IPR001863">
    <property type="entry name" value="Glypican"/>
</dbReference>
<dbReference type="GO" id="GO:0098552">
    <property type="term" value="C:side of membrane"/>
    <property type="evidence" value="ECO:0007669"/>
    <property type="project" value="UniProtKB-KW"/>
</dbReference>
<evidence type="ECO:0000256" key="5">
    <source>
        <dbReference type="ARBA" id="ARBA00022729"/>
    </source>
</evidence>
<keyword evidence="4 12" id="KW-0336">GPI-anchor</keyword>
<feature type="chain" id="PRO_5004080106" evidence="13">
    <location>
        <begin position="25"/>
        <end position="212"/>
    </location>
</feature>
<evidence type="ECO:0000313" key="14">
    <source>
        <dbReference type="EMBL" id="EMP31373.1"/>
    </source>
</evidence>
<protein>
    <submittedName>
        <fullName evidence="14">Glypican-5</fullName>
    </submittedName>
</protein>
<name>M7BH24_CHEMY</name>
<feature type="signal peptide" evidence="13">
    <location>
        <begin position="1"/>
        <end position="24"/>
    </location>
</feature>
<dbReference type="EMBL" id="KB545796">
    <property type="protein sequence ID" value="EMP31373.1"/>
    <property type="molecule type" value="Genomic_DNA"/>
</dbReference>
<gene>
    <name evidence="14" type="ORF">UY3_11502</name>
</gene>
<evidence type="ECO:0000256" key="11">
    <source>
        <dbReference type="RuleBase" id="RU003518"/>
    </source>
</evidence>
<dbReference type="PANTHER" id="PTHR10822:SF19">
    <property type="entry name" value="GLYPICAN-5"/>
    <property type="match status" value="1"/>
</dbReference>
<evidence type="ECO:0000256" key="7">
    <source>
        <dbReference type="ARBA" id="ARBA00023136"/>
    </source>
</evidence>
<evidence type="ECO:0000256" key="3">
    <source>
        <dbReference type="ARBA" id="ARBA00022475"/>
    </source>
</evidence>
<dbReference type="GO" id="GO:0009986">
    <property type="term" value="C:cell surface"/>
    <property type="evidence" value="ECO:0007669"/>
    <property type="project" value="TreeGrafter"/>
</dbReference>
<comment type="similarity">
    <text evidence="2 11">Belongs to the glypican family.</text>
</comment>
<dbReference type="AlphaFoldDB" id="M7BH24"/>
<keyword evidence="10 12" id="KW-0449">Lipoprotein</keyword>
<dbReference type="GO" id="GO:1905475">
    <property type="term" value="P:regulation of protein localization to membrane"/>
    <property type="evidence" value="ECO:0007669"/>
    <property type="project" value="TreeGrafter"/>
</dbReference>
<keyword evidence="8" id="KW-0325">Glycoprotein</keyword>
<dbReference type="GO" id="GO:0005886">
    <property type="term" value="C:plasma membrane"/>
    <property type="evidence" value="ECO:0007669"/>
    <property type="project" value="UniProtKB-SubCell"/>
</dbReference>
<keyword evidence="9 12" id="KW-0357">Heparan sulfate</keyword>
<evidence type="ECO:0000256" key="1">
    <source>
        <dbReference type="ARBA" id="ARBA00004609"/>
    </source>
</evidence>
<dbReference type="Proteomes" id="UP000031443">
    <property type="component" value="Unassembled WGS sequence"/>
</dbReference>
<dbReference type="PANTHER" id="PTHR10822">
    <property type="entry name" value="GLYPICAN"/>
    <property type="match status" value="1"/>
</dbReference>
<dbReference type="GO" id="GO:0090263">
    <property type="term" value="P:positive regulation of canonical Wnt signaling pathway"/>
    <property type="evidence" value="ECO:0007669"/>
    <property type="project" value="TreeGrafter"/>
</dbReference>
<comment type="function">
    <text evidence="12">Cell surface proteoglycan.</text>
</comment>
<dbReference type="GO" id="GO:0016477">
    <property type="term" value="P:cell migration"/>
    <property type="evidence" value="ECO:0007669"/>
    <property type="project" value="TreeGrafter"/>
</dbReference>
<dbReference type="GO" id="GO:0005576">
    <property type="term" value="C:extracellular region"/>
    <property type="evidence" value="ECO:0007669"/>
    <property type="project" value="TreeGrafter"/>
</dbReference>
<keyword evidence="6 12" id="KW-0654">Proteoglycan</keyword>
<keyword evidence="7 12" id="KW-0472">Membrane</keyword>
<evidence type="ECO:0000256" key="12">
    <source>
        <dbReference type="RuleBase" id="RU003519"/>
    </source>
</evidence>
<dbReference type="STRING" id="8469.M7BH24"/>
<reference evidence="15" key="1">
    <citation type="journal article" date="2013" name="Nat. Genet.">
        <title>The draft genomes of soft-shell turtle and green sea turtle yield insights into the development and evolution of the turtle-specific body plan.</title>
        <authorList>
            <person name="Wang Z."/>
            <person name="Pascual-Anaya J."/>
            <person name="Zadissa A."/>
            <person name="Li W."/>
            <person name="Niimura Y."/>
            <person name="Huang Z."/>
            <person name="Li C."/>
            <person name="White S."/>
            <person name="Xiong Z."/>
            <person name="Fang D."/>
            <person name="Wang B."/>
            <person name="Ming Y."/>
            <person name="Chen Y."/>
            <person name="Zheng Y."/>
            <person name="Kuraku S."/>
            <person name="Pignatelli M."/>
            <person name="Herrero J."/>
            <person name="Beal K."/>
            <person name="Nozawa M."/>
            <person name="Li Q."/>
            <person name="Wang J."/>
            <person name="Zhang H."/>
            <person name="Yu L."/>
            <person name="Shigenobu S."/>
            <person name="Wang J."/>
            <person name="Liu J."/>
            <person name="Flicek P."/>
            <person name="Searle S."/>
            <person name="Wang J."/>
            <person name="Kuratani S."/>
            <person name="Yin Y."/>
            <person name="Aken B."/>
            <person name="Zhang G."/>
            <person name="Irie N."/>
        </authorList>
    </citation>
    <scope>NUCLEOTIDE SEQUENCE [LARGE SCALE GENOMIC DNA]</scope>
</reference>
<keyword evidence="5 13" id="KW-0732">Signal</keyword>
<evidence type="ECO:0000256" key="4">
    <source>
        <dbReference type="ARBA" id="ARBA00022622"/>
    </source>
</evidence>
<evidence type="ECO:0000256" key="13">
    <source>
        <dbReference type="SAM" id="SignalP"/>
    </source>
</evidence>
<accession>M7BH24</accession>
<organism evidence="14 15">
    <name type="scientific">Chelonia mydas</name>
    <name type="common">Green sea-turtle</name>
    <name type="synonym">Chelonia agassizi</name>
    <dbReference type="NCBI Taxonomy" id="8469"/>
    <lineage>
        <taxon>Eukaryota</taxon>
        <taxon>Metazoa</taxon>
        <taxon>Chordata</taxon>
        <taxon>Craniata</taxon>
        <taxon>Vertebrata</taxon>
        <taxon>Euteleostomi</taxon>
        <taxon>Archelosauria</taxon>
        <taxon>Testudinata</taxon>
        <taxon>Testudines</taxon>
        <taxon>Cryptodira</taxon>
        <taxon>Durocryptodira</taxon>
        <taxon>Americhelydia</taxon>
        <taxon>Chelonioidea</taxon>
        <taxon>Cheloniidae</taxon>
        <taxon>Chelonia</taxon>
    </lineage>
</organism>
<evidence type="ECO:0000256" key="6">
    <source>
        <dbReference type="ARBA" id="ARBA00022974"/>
    </source>
</evidence>
<proteinExistence type="inferred from homology"/>
<evidence type="ECO:0000256" key="2">
    <source>
        <dbReference type="ARBA" id="ARBA00010260"/>
    </source>
</evidence>
<evidence type="ECO:0000256" key="10">
    <source>
        <dbReference type="ARBA" id="ARBA00023288"/>
    </source>
</evidence>
<dbReference type="Pfam" id="PF01153">
    <property type="entry name" value="Glypican"/>
    <property type="match status" value="1"/>
</dbReference>
<evidence type="ECO:0000313" key="15">
    <source>
        <dbReference type="Proteomes" id="UP000031443"/>
    </source>
</evidence>
<evidence type="ECO:0000256" key="8">
    <source>
        <dbReference type="ARBA" id="ARBA00023180"/>
    </source>
</evidence>
<sequence>MWAAAWPWARALVLLLLPRPLALGLPLLPGGSPAALLGLGCVLLLSPRVRENWFSKDAGTLGIQEPTGLDSPQSILVDKVCGQPQEREAKPSPDNIVQAKDMAETQALTMAHSANLNNKRREFINYMKRSRTFYASIAERLCDGDLVMRDSSTCWNGEDVVESSPIVPSTLAGGACGVGKEMQRALLGRQAVWGQQESSLKPILNYASYQQP</sequence>
<keyword evidence="3" id="KW-1003">Cell membrane</keyword>
<keyword evidence="15" id="KW-1185">Reference proteome</keyword>